<dbReference type="SMART" id="SM01080">
    <property type="entry name" value="CHASE2"/>
    <property type="match status" value="1"/>
</dbReference>
<dbReference type="PROSITE" id="PS50109">
    <property type="entry name" value="HIS_KIN"/>
    <property type="match status" value="1"/>
</dbReference>
<evidence type="ECO:0000313" key="9">
    <source>
        <dbReference type="Proteomes" id="UP001144352"/>
    </source>
</evidence>
<dbReference type="FunFam" id="1.10.287.130:FF:000101">
    <property type="entry name" value="Sensor histidine kinase"/>
    <property type="match status" value="1"/>
</dbReference>
<dbReference type="SMART" id="SM00387">
    <property type="entry name" value="HATPase_c"/>
    <property type="match status" value="1"/>
</dbReference>
<dbReference type="InterPro" id="IPR005467">
    <property type="entry name" value="His_kinase_dom"/>
</dbReference>
<evidence type="ECO:0000313" key="8">
    <source>
        <dbReference type="EMBL" id="GLI37085.1"/>
    </source>
</evidence>
<dbReference type="PRINTS" id="PR00344">
    <property type="entry name" value="BCTRLSENSOR"/>
</dbReference>
<dbReference type="GO" id="GO:0007234">
    <property type="term" value="P:osmosensory signaling via phosphorelay pathway"/>
    <property type="evidence" value="ECO:0007669"/>
    <property type="project" value="TreeGrafter"/>
</dbReference>
<keyword evidence="3" id="KW-0597">Phosphoprotein</keyword>
<evidence type="ECO:0000259" key="7">
    <source>
        <dbReference type="PROSITE" id="PS50109"/>
    </source>
</evidence>
<keyword evidence="4" id="KW-0808">Transferase</keyword>
<dbReference type="EC" id="2.7.13.3" evidence="2"/>
<evidence type="ECO:0000256" key="6">
    <source>
        <dbReference type="SAM" id="Phobius"/>
    </source>
</evidence>
<evidence type="ECO:0000256" key="4">
    <source>
        <dbReference type="ARBA" id="ARBA00022679"/>
    </source>
</evidence>
<dbReference type="InterPro" id="IPR007890">
    <property type="entry name" value="CHASE2"/>
</dbReference>
<dbReference type="Pfam" id="PF00512">
    <property type="entry name" value="HisKA"/>
    <property type="match status" value="1"/>
</dbReference>
<evidence type="ECO:0000256" key="5">
    <source>
        <dbReference type="ARBA" id="ARBA00022777"/>
    </source>
</evidence>
<comment type="caution">
    <text evidence="8">The sequence shown here is derived from an EMBL/GenBank/DDBJ whole genome shotgun (WGS) entry which is preliminary data.</text>
</comment>
<dbReference type="Gene3D" id="3.30.565.10">
    <property type="entry name" value="Histidine kinase-like ATPase, C-terminal domain"/>
    <property type="match status" value="1"/>
</dbReference>
<dbReference type="Pfam" id="PF02518">
    <property type="entry name" value="HATPase_c"/>
    <property type="match status" value="1"/>
</dbReference>
<dbReference type="Proteomes" id="UP001144352">
    <property type="component" value="Unassembled WGS sequence"/>
</dbReference>
<dbReference type="FunFam" id="3.30.565.10:FF:000006">
    <property type="entry name" value="Sensor histidine kinase WalK"/>
    <property type="match status" value="1"/>
</dbReference>
<dbReference type="Pfam" id="PF05226">
    <property type="entry name" value="CHASE2"/>
    <property type="match status" value="1"/>
</dbReference>
<evidence type="ECO:0000256" key="3">
    <source>
        <dbReference type="ARBA" id="ARBA00022553"/>
    </source>
</evidence>
<dbReference type="SMART" id="SM00388">
    <property type="entry name" value="HisKA"/>
    <property type="match status" value="1"/>
</dbReference>
<gene>
    <name evidence="8" type="ORF">GHYDROH2_05860</name>
</gene>
<sequence>MRTLLVCLSGVFLILLADHLGFFDGANRYFYDFSFRLRGVQRPSDLIVIAAIDEKSLRELGQWPIRRSHYATFLDAARGASAVGFSVIMAEPATDDALLGEAVARHGRVVLPVYIDDRLRVVRPVAPLGHAAVGHIHVEEDVDGVVRRVFGSIATDGEDYSALAVVLHRLAANTPPAAQQWPVPRSPGIVQRNPFQINFSGPEGTFRTVSFSDVVLGRVAPESLQGKIVLAGVTAPGIVERLATPFSHQRRRMPPVELHANLLNSLLKGDTIQIVGEGASVGLCLVLASIWFVAFMKLSEIRAAILWAASIAVIGVGVYSSFAAGSIWIDPVALLLTASFLYIATFISRISEAADRLKEQYAIIAARLDPGDEPPLPAVRFPGFPGYLSAGGINEEIALLDKVVKQLVEQSAQLESVNRELESFSYSVSHDLRAPLRAVEGYSVALREDCADRLDDMCKDYLARISAAINRMESLIEGLLRLSRLSRAELIRKPVNLSAMVREVAEELRKSHPEHQLNILVADDVVVEADPSLLRVVVTNLLENAWKFTLGTARPVIEFGVEESDGIRHYYVRDNGAGFDPDYADKLFVPFQRLHRVEDFPGTGIGLATVQRVVHRHGGRIWAEGTKGRGATFYFTL</sequence>
<organism evidence="8 9">
    <name type="scientific">Geobacter hydrogenophilus</name>
    <dbReference type="NCBI Taxonomy" id="40983"/>
    <lineage>
        <taxon>Bacteria</taxon>
        <taxon>Pseudomonadati</taxon>
        <taxon>Thermodesulfobacteriota</taxon>
        <taxon>Desulfuromonadia</taxon>
        <taxon>Geobacterales</taxon>
        <taxon>Geobacteraceae</taxon>
        <taxon>Geobacter</taxon>
    </lineage>
</organism>
<dbReference type="GO" id="GO:0000156">
    <property type="term" value="F:phosphorelay response regulator activity"/>
    <property type="evidence" value="ECO:0007669"/>
    <property type="project" value="TreeGrafter"/>
</dbReference>
<dbReference type="GO" id="GO:0000155">
    <property type="term" value="F:phosphorelay sensor kinase activity"/>
    <property type="evidence" value="ECO:0007669"/>
    <property type="project" value="InterPro"/>
</dbReference>
<dbReference type="InterPro" id="IPR036097">
    <property type="entry name" value="HisK_dim/P_sf"/>
</dbReference>
<dbReference type="PANTHER" id="PTHR42878">
    <property type="entry name" value="TWO-COMPONENT HISTIDINE KINASE"/>
    <property type="match status" value="1"/>
</dbReference>
<dbReference type="InterPro" id="IPR003661">
    <property type="entry name" value="HisK_dim/P_dom"/>
</dbReference>
<dbReference type="InterPro" id="IPR003594">
    <property type="entry name" value="HATPase_dom"/>
</dbReference>
<proteinExistence type="predicted"/>
<name>A0A9W6FXY0_9BACT</name>
<keyword evidence="6" id="KW-0472">Membrane</keyword>
<dbReference type="EMBL" id="BSDS01000001">
    <property type="protein sequence ID" value="GLI37085.1"/>
    <property type="molecule type" value="Genomic_DNA"/>
</dbReference>
<dbReference type="InterPro" id="IPR004358">
    <property type="entry name" value="Sig_transdc_His_kin-like_C"/>
</dbReference>
<evidence type="ECO:0000256" key="1">
    <source>
        <dbReference type="ARBA" id="ARBA00000085"/>
    </source>
</evidence>
<dbReference type="PANTHER" id="PTHR42878:SF15">
    <property type="entry name" value="BACTERIOPHYTOCHROME"/>
    <property type="match status" value="1"/>
</dbReference>
<feature type="transmembrane region" description="Helical" evidence="6">
    <location>
        <begin position="328"/>
        <end position="348"/>
    </location>
</feature>
<dbReference type="SUPFAM" id="SSF47384">
    <property type="entry name" value="Homodimeric domain of signal transducing histidine kinase"/>
    <property type="match status" value="1"/>
</dbReference>
<keyword evidence="6" id="KW-1133">Transmembrane helix</keyword>
<dbReference type="Gene3D" id="1.10.287.130">
    <property type="match status" value="1"/>
</dbReference>
<dbReference type="GO" id="GO:0030295">
    <property type="term" value="F:protein kinase activator activity"/>
    <property type="evidence" value="ECO:0007669"/>
    <property type="project" value="TreeGrafter"/>
</dbReference>
<keyword evidence="9" id="KW-1185">Reference proteome</keyword>
<keyword evidence="6" id="KW-0812">Transmembrane</keyword>
<feature type="domain" description="Histidine kinase" evidence="7">
    <location>
        <begin position="427"/>
        <end position="637"/>
    </location>
</feature>
<dbReference type="CDD" id="cd00082">
    <property type="entry name" value="HisKA"/>
    <property type="match status" value="1"/>
</dbReference>
<feature type="transmembrane region" description="Helical" evidence="6">
    <location>
        <begin position="303"/>
        <end position="322"/>
    </location>
</feature>
<dbReference type="InterPro" id="IPR050351">
    <property type="entry name" value="BphY/WalK/GraS-like"/>
</dbReference>
<keyword evidence="5" id="KW-0418">Kinase</keyword>
<evidence type="ECO:0000256" key="2">
    <source>
        <dbReference type="ARBA" id="ARBA00012438"/>
    </source>
</evidence>
<accession>A0A9W6FXY0</accession>
<dbReference type="SUPFAM" id="SSF55874">
    <property type="entry name" value="ATPase domain of HSP90 chaperone/DNA topoisomerase II/histidine kinase"/>
    <property type="match status" value="1"/>
</dbReference>
<dbReference type="AlphaFoldDB" id="A0A9W6FXY0"/>
<protein>
    <recommendedName>
        <fullName evidence="2">histidine kinase</fullName>
        <ecNumber evidence="2">2.7.13.3</ecNumber>
    </recommendedName>
</protein>
<feature type="transmembrane region" description="Helical" evidence="6">
    <location>
        <begin position="274"/>
        <end position="296"/>
    </location>
</feature>
<dbReference type="InterPro" id="IPR036890">
    <property type="entry name" value="HATPase_C_sf"/>
</dbReference>
<comment type="catalytic activity">
    <reaction evidence="1">
        <text>ATP + protein L-histidine = ADP + protein N-phospho-L-histidine.</text>
        <dbReference type="EC" id="2.7.13.3"/>
    </reaction>
</comment>
<reference evidence="8" key="1">
    <citation type="submission" date="2022-12" db="EMBL/GenBank/DDBJ databases">
        <title>Reference genome sequencing for broad-spectrum identification of bacterial and archaeal isolates by mass spectrometry.</title>
        <authorList>
            <person name="Sekiguchi Y."/>
            <person name="Tourlousse D.M."/>
        </authorList>
    </citation>
    <scope>NUCLEOTIDE SEQUENCE</scope>
    <source>
        <strain evidence="8">H2</strain>
    </source>
</reference>
<dbReference type="RefSeq" id="WP_214187118.1">
    <property type="nucleotide sequence ID" value="NZ_BSDS01000001.1"/>
</dbReference>